<feature type="transmembrane region" description="Helical" evidence="8">
    <location>
        <begin position="213"/>
        <end position="235"/>
    </location>
</feature>
<accession>A0A4R4DGL6</accession>
<evidence type="ECO:0000313" key="11">
    <source>
        <dbReference type="Proteomes" id="UP000295023"/>
    </source>
</evidence>
<evidence type="ECO:0000256" key="1">
    <source>
        <dbReference type="ARBA" id="ARBA00004127"/>
    </source>
</evidence>
<proteinExistence type="inferred from homology"/>
<feature type="transmembrane region" description="Helical" evidence="8">
    <location>
        <begin position="148"/>
        <end position="170"/>
    </location>
</feature>
<evidence type="ECO:0000256" key="3">
    <source>
        <dbReference type="ARBA" id="ARBA00022448"/>
    </source>
</evidence>
<evidence type="ECO:0000256" key="2">
    <source>
        <dbReference type="ARBA" id="ARBA00010892"/>
    </source>
</evidence>
<dbReference type="PANTHER" id="PTHR31611:SF0">
    <property type="entry name" value="HIGH-AFFINITY NICKEL TRANSPORT PROTEIN NIC1"/>
    <property type="match status" value="1"/>
</dbReference>
<name>A0A4R4DGL6_9PROT</name>
<feature type="transmembrane region" description="Helical" evidence="8">
    <location>
        <begin position="255"/>
        <end position="281"/>
    </location>
</feature>
<keyword evidence="3 8" id="KW-0813">Transport</keyword>
<comment type="caution">
    <text evidence="10">The sequence shown here is derived from an EMBL/GenBank/DDBJ whole genome shotgun (WGS) entry which is preliminary data.</text>
</comment>
<dbReference type="AlphaFoldDB" id="A0A4R4DGL6"/>
<dbReference type="GO" id="GO:0005886">
    <property type="term" value="C:plasma membrane"/>
    <property type="evidence" value="ECO:0007669"/>
    <property type="project" value="UniProtKB-SubCell"/>
</dbReference>
<keyword evidence="4" id="KW-0533">Nickel</keyword>
<comment type="subcellular location">
    <subcellularLocation>
        <location evidence="8">Cell membrane</location>
        <topology evidence="8">Multi-pass membrane protein</topology>
    </subcellularLocation>
    <subcellularLocation>
        <location evidence="1">Endomembrane system</location>
        <topology evidence="1">Multi-pass membrane protein</topology>
    </subcellularLocation>
</comment>
<evidence type="ECO:0000256" key="5">
    <source>
        <dbReference type="ARBA" id="ARBA00022692"/>
    </source>
</evidence>
<evidence type="ECO:0000256" key="6">
    <source>
        <dbReference type="ARBA" id="ARBA00022989"/>
    </source>
</evidence>
<feature type="transmembrane region" description="Helical" evidence="8">
    <location>
        <begin position="293"/>
        <end position="314"/>
    </location>
</feature>
<dbReference type="Proteomes" id="UP000295023">
    <property type="component" value="Unassembled WGS sequence"/>
</dbReference>
<keyword evidence="11" id="KW-1185">Reference proteome</keyword>
<dbReference type="GO" id="GO:0012505">
    <property type="term" value="C:endomembrane system"/>
    <property type="evidence" value="ECO:0007669"/>
    <property type="project" value="UniProtKB-SubCell"/>
</dbReference>
<sequence>MAPRRASGCHGRGTNADDAQRGGPGTGRGDGRGVRVLPRRSLPVLGALVLANLAAWAWAVAVFGTDPALLSTALLAWVFGLRHAVDADHIAAIDNVVRKLIQEGQRPELVGLWFSLGHSTVVVAASLGVVALAGAADSVLPAVGEVGGVIGASVSGLFLLAIAAVNLAILRRLWRQYRSGAEAPVGHAGHGLLTRLFRPVFGAVRHGWHMYPLGLLFGLGFDTATAVGLLGLSAAQAAEGLSPWAAPAQVMVFPALFTAGMALVDTADSLLMTGAYGWAFVNPRRKLRYNITITALSVLVALLIGGLEVLGLMGEHLAAEGAFWALVERLNDRLGHAGFAVVGLFALCWAGSAMLGRWRAPARPVPAGR</sequence>
<keyword evidence="7 8" id="KW-0472">Membrane</keyword>
<keyword evidence="6 8" id="KW-1133">Transmembrane helix</keyword>
<protein>
    <recommendedName>
        <fullName evidence="8">Nickel/cobalt efflux system</fullName>
    </recommendedName>
</protein>
<dbReference type="PANTHER" id="PTHR31611">
    <property type="entry name" value="HIGH-AFFINITY NICKEL TRANSPORT PROTEIN NIC1"/>
    <property type="match status" value="1"/>
</dbReference>
<keyword evidence="5 8" id="KW-0812">Transmembrane</keyword>
<dbReference type="InterPro" id="IPR011541">
    <property type="entry name" value="Ni/Co_transpt_high_affinity"/>
</dbReference>
<evidence type="ECO:0000256" key="7">
    <source>
        <dbReference type="ARBA" id="ARBA00023136"/>
    </source>
</evidence>
<dbReference type="OrthoDB" id="9776706at2"/>
<evidence type="ECO:0000256" key="4">
    <source>
        <dbReference type="ARBA" id="ARBA00022596"/>
    </source>
</evidence>
<feature type="transmembrane region" description="Helical" evidence="8">
    <location>
        <begin position="334"/>
        <end position="355"/>
    </location>
</feature>
<evidence type="ECO:0000313" key="10">
    <source>
        <dbReference type="EMBL" id="TCZ58707.1"/>
    </source>
</evidence>
<organism evidence="10 11">
    <name type="scientific">Roseicella aquatilis</name>
    <dbReference type="NCBI Taxonomy" id="2527868"/>
    <lineage>
        <taxon>Bacteria</taxon>
        <taxon>Pseudomonadati</taxon>
        <taxon>Pseudomonadota</taxon>
        <taxon>Alphaproteobacteria</taxon>
        <taxon>Acetobacterales</taxon>
        <taxon>Roseomonadaceae</taxon>
        <taxon>Roseicella</taxon>
    </lineage>
</organism>
<feature type="region of interest" description="Disordered" evidence="9">
    <location>
        <begin position="1"/>
        <end position="34"/>
    </location>
</feature>
<dbReference type="Pfam" id="PF03824">
    <property type="entry name" value="NicO"/>
    <property type="match status" value="1"/>
</dbReference>
<gene>
    <name evidence="10" type="ORF">EXY23_15965</name>
</gene>
<comment type="similarity">
    <text evidence="2 8">Belongs to the NiCoT transporter (TC 2.A.52) family.</text>
</comment>
<dbReference type="EMBL" id="SKBM01000015">
    <property type="protein sequence ID" value="TCZ58707.1"/>
    <property type="molecule type" value="Genomic_DNA"/>
</dbReference>
<feature type="transmembrane region" description="Helical" evidence="8">
    <location>
        <begin position="67"/>
        <end position="85"/>
    </location>
</feature>
<dbReference type="NCBIfam" id="TIGR00802">
    <property type="entry name" value="nico"/>
    <property type="match status" value="1"/>
</dbReference>
<feature type="transmembrane region" description="Helical" evidence="8">
    <location>
        <begin position="42"/>
        <end position="61"/>
    </location>
</feature>
<reference evidence="10 11" key="1">
    <citation type="submission" date="2019-03" db="EMBL/GenBank/DDBJ databases">
        <title>Paracraurococcus aquatilis NE82 genome sequence.</title>
        <authorList>
            <person name="Zhao Y."/>
            <person name="Du Z."/>
        </authorList>
    </citation>
    <scope>NUCLEOTIDE SEQUENCE [LARGE SCALE GENOMIC DNA]</scope>
    <source>
        <strain evidence="10 11">NE82</strain>
    </source>
</reference>
<feature type="transmembrane region" description="Helical" evidence="8">
    <location>
        <begin position="109"/>
        <end position="136"/>
    </location>
</feature>
<evidence type="ECO:0000256" key="8">
    <source>
        <dbReference type="RuleBase" id="RU362101"/>
    </source>
</evidence>
<evidence type="ECO:0000256" key="9">
    <source>
        <dbReference type="SAM" id="MobiDB-lite"/>
    </source>
</evidence>
<dbReference type="InterPro" id="IPR004688">
    <property type="entry name" value="Ni/Co_transpt"/>
</dbReference>
<dbReference type="GO" id="GO:0015099">
    <property type="term" value="F:nickel cation transmembrane transporter activity"/>
    <property type="evidence" value="ECO:0007669"/>
    <property type="project" value="UniProtKB-UniRule"/>
</dbReference>